<dbReference type="PANTHER" id="PTHR47967">
    <property type="entry name" value="OS07G0603500 PROTEIN-RELATED"/>
    <property type="match status" value="1"/>
</dbReference>
<keyword evidence="5" id="KW-0325">Glycoprotein</keyword>
<dbReference type="InterPro" id="IPR051708">
    <property type="entry name" value="Plant_Aspart_Prot_A1"/>
</dbReference>
<dbReference type="Pfam" id="PF14543">
    <property type="entry name" value="TAXi_N"/>
    <property type="match status" value="1"/>
</dbReference>
<dbReference type="CDD" id="cd05476">
    <property type="entry name" value="pepsin_A_like_plant"/>
    <property type="match status" value="1"/>
</dbReference>
<dbReference type="GO" id="GO:0005576">
    <property type="term" value="C:extracellular region"/>
    <property type="evidence" value="ECO:0007669"/>
    <property type="project" value="TreeGrafter"/>
</dbReference>
<evidence type="ECO:0000256" key="3">
    <source>
        <dbReference type="ARBA" id="ARBA00022750"/>
    </source>
</evidence>
<dbReference type="SUPFAM" id="SSF50630">
    <property type="entry name" value="Acid proteases"/>
    <property type="match status" value="1"/>
</dbReference>
<gene>
    <name evidence="7" type="ORF">LLUT_LOCUS27456</name>
</gene>
<dbReference type="AlphaFoldDB" id="A0AAV1XXQ5"/>
<dbReference type="GO" id="GO:0006508">
    <property type="term" value="P:proteolysis"/>
    <property type="evidence" value="ECO:0007669"/>
    <property type="project" value="UniProtKB-KW"/>
</dbReference>
<protein>
    <recommendedName>
        <fullName evidence="6">Peptidase A1 domain-containing protein</fullName>
    </recommendedName>
</protein>
<dbReference type="PROSITE" id="PS00141">
    <property type="entry name" value="ASP_PROTEASE"/>
    <property type="match status" value="1"/>
</dbReference>
<evidence type="ECO:0000259" key="6">
    <source>
        <dbReference type="PROSITE" id="PS51767"/>
    </source>
</evidence>
<evidence type="ECO:0000256" key="2">
    <source>
        <dbReference type="ARBA" id="ARBA00022670"/>
    </source>
</evidence>
<dbReference type="InterPro" id="IPR001969">
    <property type="entry name" value="Aspartic_peptidase_AS"/>
</dbReference>
<feature type="domain" description="Peptidase A1" evidence="6">
    <location>
        <begin position="98"/>
        <end position="437"/>
    </location>
</feature>
<dbReference type="EMBL" id="CAXHTB010000019">
    <property type="protein sequence ID" value="CAL0326396.1"/>
    <property type="molecule type" value="Genomic_DNA"/>
</dbReference>
<comment type="similarity">
    <text evidence="1">Belongs to the peptidase A1 family.</text>
</comment>
<evidence type="ECO:0000256" key="1">
    <source>
        <dbReference type="ARBA" id="ARBA00007447"/>
    </source>
</evidence>
<dbReference type="InterPro" id="IPR034161">
    <property type="entry name" value="Pepsin-like_plant"/>
</dbReference>
<name>A0AAV1XXQ5_LUPLU</name>
<keyword evidence="8" id="KW-1185">Reference proteome</keyword>
<reference evidence="7 8" key="1">
    <citation type="submission" date="2024-03" db="EMBL/GenBank/DDBJ databases">
        <authorList>
            <person name="Martinez-Hernandez J."/>
        </authorList>
    </citation>
    <scope>NUCLEOTIDE SEQUENCE [LARGE SCALE GENOMIC DNA]</scope>
</reference>
<comment type="caution">
    <text evidence="7">The sequence shown here is derived from an EMBL/GenBank/DDBJ whole genome shotgun (WGS) entry which is preliminary data.</text>
</comment>
<keyword evidence="2" id="KW-0645">Protease</keyword>
<accession>A0AAV1XXQ5</accession>
<dbReference type="PANTHER" id="PTHR47967:SF128">
    <property type="entry name" value="ASPARTIC PROTEINASE CDR1-LIKE"/>
    <property type="match status" value="1"/>
</dbReference>
<dbReference type="Gene3D" id="2.40.70.10">
    <property type="entry name" value="Acid Proteases"/>
    <property type="match status" value="2"/>
</dbReference>
<evidence type="ECO:0000313" key="8">
    <source>
        <dbReference type="Proteomes" id="UP001497480"/>
    </source>
</evidence>
<dbReference type="InterPro" id="IPR033121">
    <property type="entry name" value="PEPTIDASE_A1"/>
</dbReference>
<evidence type="ECO:0000256" key="5">
    <source>
        <dbReference type="ARBA" id="ARBA00023180"/>
    </source>
</evidence>
<evidence type="ECO:0000256" key="4">
    <source>
        <dbReference type="ARBA" id="ARBA00022801"/>
    </source>
</evidence>
<organism evidence="7 8">
    <name type="scientific">Lupinus luteus</name>
    <name type="common">European yellow lupine</name>
    <dbReference type="NCBI Taxonomy" id="3873"/>
    <lineage>
        <taxon>Eukaryota</taxon>
        <taxon>Viridiplantae</taxon>
        <taxon>Streptophyta</taxon>
        <taxon>Embryophyta</taxon>
        <taxon>Tracheophyta</taxon>
        <taxon>Spermatophyta</taxon>
        <taxon>Magnoliopsida</taxon>
        <taxon>eudicotyledons</taxon>
        <taxon>Gunneridae</taxon>
        <taxon>Pentapetalae</taxon>
        <taxon>rosids</taxon>
        <taxon>fabids</taxon>
        <taxon>Fabales</taxon>
        <taxon>Fabaceae</taxon>
        <taxon>Papilionoideae</taxon>
        <taxon>50 kb inversion clade</taxon>
        <taxon>genistoids sensu lato</taxon>
        <taxon>core genistoids</taxon>
        <taxon>Genisteae</taxon>
        <taxon>Lupinus</taxon>
    </lineage>
</organism>
<keyword evidence="4" id="KW-0378">Hydrolase</keyword>
<evidence type="ECO:0000313" key="7">
    <source>
        <dbReference type="EMBL" id="CAL0326396.1"/>
    </source>
</evidence>
<dbReference type="GO" id="GO:0004190">
    <property type="term" value="F:aspartic-type endopeptidase activity"/>
    <property type="evidence" value="ECO:0007669"/>
    <property type="project" value="UniProtKB-KW"/>
</dbReference>
<dbReference type="Proteomes" id="UP001497480">
    <property type="component" value="Unassembled WGS sequence"/>
</dbReference>
<keyword evidence="3" id="KW-0064">Aspartyl protease</keyword>
<dbReference type="PROSITE" id="PS51767">
    <property type="entry name" value="PEPTIDASE_A1"/>
    <property type="match status" value="1"/>
</dbReference>
<dbReference type="Pfam" id="PF14541">
    <property type="entry name" value="TAXi_C"/>
    <property type="match status" value="1"/>
</dbReference>
<dbReference type="InterPro" id="IPR032861">
    <property type="entry name" value="TAXi_N"/>
</dbReference>
<proteinExistence type="inferred from homology"/>
<dbReference type="InterPro" id="IPR032799">
    <property type="entry name" value="TAXi_C"/>
</dbReference>
<dbReference type="InterPro" id="IPR021109">
    <property type="entry name" value="Peptidase_aspartic_dom_sf"/>
</dbReference>
<sequence>MGGKEFYDISPLDNMKEIALFVGILFQLSVLSSAESKGFSVDLIHIDSPLSPFYNSSMTQSDLVIRAAFNSISRAKSLSLNIAGNRDETAVVQSGGTYIMGYYIGSIPTGTAAVLDTGSDLTWIQCVPCTKCYNQKLPLFNPRKSSTFNFVPCTSTSCKKVTGSTCGKFGDCVYKLIYGNNFTSQGKVATDTISFNSSYNGRIIKYPNTILGCGYNNTGEFHDSMSGIFGLGGGPSSFISQYGNQFGKRKFSYCLLPRTHHASSSLSKLKFGVDTQTNRRTVITTPMVSLHSPTHYFIGLDSVSVNGKVVKPNESSFGNVIIDSGTTVTFLRTSWYERIETAVIEAIGREIVPLRRAVPPFRLCYKFESVRFFPTIRLRFYGALYNLRLNAVNTFVSIEDKLCFAIVPTESLQIIGNLVQSFFNIEYDLEDRTVSFASADCAKE</sequence>